<comment type="caution">
    <text evidence="1">The sequence shown here is derived from an EMBL/GenBank/DDBJ whole genome shotgun (WGS) entry which is preliminary data.</text>
</comment>
<keyword evidence="2" id="KW-1185">Reference proteome</keyword>
<sequence>MNQLKENLKNNLICNDVQCQIKTIFIQDKIRQYLALKIERGNLYNFEKLTLRTTSDIIKRSCDRV</sequence>
<name>A0A3M7RYX5_BRAPC</name>
<evidence type="ECO:0000313" key="1">
    <source>
        <dbReference type="EMBL" id="RNA28773.1"/>
    </source>
</evidence>
<organism evidence="1 2">
    <name type="scientific">Brachionus plicatilis</name>
    <name type="common">Marine rotifer</name>
    <name type="synonym">Brachionus muelleri</name>
    <dbReference type="NCBI Taxonomy" id="10195"/>
    <lineage>
        <taxon>Eukaryota</taxon>
        <taxon>Metazoa</taxon>
        <taxon>Spiralia</taxon>
        <taxon>Gnathifera</taxon>
        <taxon>Rotifera</taxon>
        <taxon>Eurotatoria</taxon>
        <taxon>Monogononta</taxon>
        <taxon>Pseudotrocha</taxon>
        <taxon>Ploima</taxon>
        <taxon>Brachionidae</taxon>
        <taxon>Brachionus</taxon>
    </lineage>
</organism>
<evidence type="ECO:0000313" key="2">
    <source>
        <dbReference type="Proteomes" id="UP000276133"/>
    </source>
</evidence>
<reference evidence="1 2" key="1">
    <citation type="journal article" date="2018" name="Sci. Rep.">
        <title>Genomic signatures of local adaptation to the degree of environmental predictability in rotifers.</title>
        <authorList>
            <person name="Franch-Gras L."/>
            <person name="Hahn C."/>
            <person name="Garcia-Roger E.M."/>
            <person name="Carmona M.J."/>
            <person name="Serra M."/>
            <person name="Gomez A."/>
        </authorList>
    </citation>
    <scope>NUCLEOTIDE SEQUENCE [LARGE SCALE GENOMIC DNA]</scope>
    <source>
        <strain evidence="1">HYR1</strain>
    </source>
</reference>
<dbReference type="AlphaFoldDB" id="A0A3M7RYX5"/>
<protein>
    <submittedName>
        <fullName evidence="1">Uncharacterized protein</fullName>
    </submittedName>
</protein>
<dbReference type="Proteomes" id="UP000276133">
    <property type="component" value="Unassembled WGS sequence"/>
</dbReference>
<dbReference type="EMBL" id="REGN01002344">
    <property type="protein sequence ID" value="RNA28773.1"/>
    <property type="molecule type" value="Genomic_DNA"/>
</dbReference>
<accession>A0A3M7RYX5</accession>
<gene>
    <name evidence="1" type="ORF">BpHYR1_036059</name>
</gene>
<proteinExistence type="predicted"/>